<protein>
    <submittedName>
        <fullName evidence="1">Uncharacterized protein</fullName>
    </submittedName>
</protein>
<sequence>MIDQNGKPVTKQALKTYMATYNAGVRGSKEFGALPRALITICDNLVLGKTTYVKCVEGQVQLSRRKDGSVAGNGL</sequence>
<name>A0A255Z930_9PROT</name>
<dbReference type="Proteomes" id="UP000216998">
    <property type="component" value="Unassembled WGS sequence"/>
</dbReference>
<keyword evidence="2" id="KW-1185">Reference proteome</keyword>
<evidence type="ECO:0000313" key="2">
    <source>
        <dbReference type="Proteomes" id="UP000216998"/>
    </source>
</evidence>
<dbReference type="AlphaFoldDB" id="A0A255Z930"/>
<dbReference type="EMBL" id="NOXU01000017">
    <property type="protein sequence ID" value="OYQ37140.1"/>
    <property type="molecule type" value="Genomic_DNA"/>
</dbReference>
<gene>
    <name evidence="1" type="ORF">CHU95_01990</name>
</gene>
<reference evidence="1 2" key="1">
    <citation type="submission" date="2017-07" db="EMBL/GenBank/DDBJ databases">
        <title>Niveispirillum cyanobacteriorum sp. nov., isolated from cyanobacterial aggregates in a eutrophic lake.</title>
        <authorList>
            <person name="Cai H."/>
        </authorList>
    </citation>
    <scope>NUCLEOTIDE SEQUENCE [LARGE SCALE GENOMIC DNA]</scope>
    <source>
        <strain evidence="2">TH1-14</strain>
    </source>
</reference>
<evidence type="ECO:0000313" key="1">
    <source>
        <dbReference type="EMBL" id="OYQ37140.1"/>
    </source>
</evidence>
<accession>A0A255Z930</accession>
<comment type="caution">
    <text evidence="1">The sequence shown here is derived from an EMBL/GenBank/DDBJ whole genome shotgun (WGS) entry which is preliminary data.</text>
</comment>
<proteinExistence type="predicted"/>
<dbReference type="RefSeq" id="WP_094453214.1">
    <property type="nucleotide sequence ID" value="NZ_NOXU01000017.1"/>
</dbReference>
<dbReference type="OrthoDB" id="7306528at2"/>
<organism evidence="1 2">
    <name type="scientific">Niveispirillum lacus</name>
    <dbReference type="NCBI Taxonomy" id="1981099"/>
    <lineage>
        <taxon>Bacteria</taxon>
        <taxon>Pseudomonadati</taxon>
        <taxon>Pseudomonadota</taxon>
        <taxon>Alphaproteobacteria</taxon>
        <taxon>Rhodospirillales</taxon>
        <taxon>Azospirillaceae</taxon>
        <taxon>Niveispirillum</taxon>
    </lineage>
</organism>